<evidence type="ECO:0000313" key="1">
    <source>
        <dbReference type="EMBL" id="CAD7420668.1"/>
    </source>
</evidence>
<name>A0A7R9DTJ8_TIMPO</name>
<sequence length="113" mass="11894">MIVGGVQPEDPNRLDQLLQFTENGVCRADGDWSMDFWDPYGLDESLLGSIITGVTTSSLQEASLLIGATHDATDVILRPSPGILSSAPLSPAPLYAGGNAPPLFGQIWTPLTG</sequence>
<reference evidence="1" key="1">
    <citation type="submission" date="2020-11" db="EMBL/GenBank/DDBJ databases">
        <authorList>
            <person name="Tran Van P."/>
        </authorList>
    </citation>
    <scope>NUCLEOTIDE SEQUENCE</scope>
</reference>
<protein>
    <submittedName>
        <fullName evidence="1">Uncharacterized protein</fullName>
    </submittedName>
</protein>
<dbReference type="EMBL" id="OD034923">
    <property type="protein sequence ID" value="CAD7420668.1"/>
    <property type="molecule type" value="Genomic_DNA"/>
</dbReference>
<organism evidence="1">
    <name type="scientific">Timema poppense</name>
    <name type="common">Walking stick</name>
    <dbReference type="NCBI Taxonomy" id="170557"/>
    <lineage>
        <taxon>Eukaryota</taxon>
        <taxon>Metazoa</taxon>
        <taxon>Ecdysozoa</taxon>
        <taxon>Arthropoda</taxon>
        <taxon>Hexapoda</taxon>
        <taxon>Insecta</taxon>
        <taxon>Pterygota</taxon>
        <taxon>Neoptera</taxon>
        <taxon>Polyneoptera</taxon>
        <taxon>Phasmatodea</taxon>
        <taxon>Timematodea</taxon>
        <taxon>Timematoidea</taxon>
        <taxon>Timematidae</taxon>
        <taxon>Timema</taxon>
    </lineage>
</organism>
<proteinExistence type="predicted"/>
<dbReference type="AlphaFoldDB" id="A0A7R9DTJ8"/>
<gene>
    <name evidence="1" type="ORF">TPSB3V08_LOCUS14083</name>
</gene>
<accession>A0A7R9DTJ8</accession>